<evidence type="ECO:0000313" key="2">
    <source>
        <dbReference type="EMBL" id="KAA6436172.1"/>
    </source>
</evidence>
<evidence type="ECO:0000313" key="3">
    <source>
        <dbReference type="Proteomes" id="UP000323221"/>
    </source>
</evidence>
<reference evidence="2 3" key="1">
    <citation type="submission" date="2019-08" db="EMBL/GenBank/DDBJ databases">
        <title>Agrococcus lahaulensis sp. nov., isolated from a cold desert of the Indian Himalayas.</title>
        <authorList>
            <person name="Qu J.H."/>
        </authorList>
    </citation>
    <scope>NUCLEOTIDE SEQUENCE [LARGE SCALE GENOMIC DNA]</scope>
    <source>
        <strain evidence="2 3">NS18</strain>
    </source>
</reference>
<accession>A0A5M8QPQ7</accession>
<sequence length="284" mass="29477">MATTLACPECGTPMREIVWGYGTIPDVLEAGDVVIGGCVVDVDDAGRVAALQCPICGTRADAEGVALARPEPAAPAEHPFAVSFSSPPRGRWEVTMSDPAPTQGAAGPQPSGTDAAPPFVDEDFGGAPSAPGTWRDRVQPYSSHEDELPPPSAPTPDHVEPYASREDALPAGGAAMPDRVEPYAAREHDLPAASAPAPDHVEPYASREDALPDRSAAWQERIPPFSGGAADDAAPGEAVPGGEVPGEAADDEVPLPLDVRIDPRSLDTSDFTDAEEEGWPPRGD</sequence>
<organism evidence="2 3">
    <name type="scientific">Agrococcus sediminis</name>
    <dbReference type="NCBI Taxonomy" id="2599924"/>
    <lineage>
        <taxon>Bacteria</taxon>
        <taxon>Bacillati</taxon>
        <taxon>Actinomycetota</taxon>
        <taxon>Actinomycetes</taxon>
        <taxon>Micrococcales</taxon>
        <taxon>Microbacteriaceae</taxon>
        <taxon>Agrococcus</taxon>
    </lineage>
</organism>
<gene>
    <name evidence="2" type="ORF">FQ330_01775</name>
</gene>
<evidence type="ECO:0000256" key="1">
    <source>
        <dbReference type="SAM" id="MobiDB-lite"/>
    </source>
</evidence>
<dbReference type="EMBL" id="VOIR01000011">
    <property type="protein sequence ID" value="KAA6436172.1"/>
    <property type="molecule type" value="Genomic_DNA"/>
</dbReference>
<dbReference type="OrthoDB" id="5108920at2"/>
<feature type="compositionally biased region" description="Low complexity" evidence="1">
    <location>
        <begin position="227"/>
        <end position="247"/>
    </location>
</feature>
<feature type="compositionally biased region" description="Basic and acidic residues" evidence="1">
    <location>
        <begin position="199"/>
        <end position="212"/>
    </location>
</feature>
<feature type="compositionally biased region" description="Basic and acidic residues" evidence="1">
    <location>
        <begin position="178"/>
        <end position="190"/>
    </location>
</feature>
<proteinExistence type="predicted"/>
<feature type="compositionally biased region" description="Basic and acidic residues" evidence="1">
    <location>
        <begin position="157"/>
        <end position="168"/>
    </location>
</feature>
<keyword evidence="3" id="KW-1185">Reference proteome</keyword>
<name>A0A5M8QPQ7_9MICO</name>
<dbReference type="AlphaFoldDB" id="A0A5M8QPQ7"/>
<feature type="region of interest" description="Disordered" evidence="1">
    <location>
        <begin position="77"/>
        <end position="284"/>
    </location>
</feature>
<feature type="compositionally biased region" description="Basic and acidic residues" evidence="1">
    <location>
        <begin position="134"/>
        <end position="147"/>
    </location>
</feature>
<feature type="compositionally biased region" description="Low complexity" evidence="1">
    <location>
        <begin position="99"/>
        <end position="110"/>
    </location>
</feature>
<protein>
    <submittedName>
        <fullName evidence="2">Uncharacterized protein</fullName>
    </submittedName>
</protein>
<comment type="caution">
    <text evidence="2">The sequence shown here is derived from an EMBL/GenBank/DDBJ whole genome shotgun (WGS) entry which is preliminary data.</text>
</comment>
<dbReference type="Proteomes" id="UP000323221">
    <property type="component" value="Unassembled WGS sequence"/>
</dbReference>
<dbReference type="RefSeq" id="WP_146354711.1">
    <property type="nucleotide sequence ID" value="NZ_VOIR01000011.1"/>
</dbReference>